<feature type="compositionally biased region" description="Basic and acidic residues" evidence="1">
    <location>
        <begin position="101"/>
        <end position="119"/>
    </location>
</feature>
<dbReference type="Pfam" id="PF18986">
    <property type="entry name" value="DUF5719"/>
    <property type="match status" value="1"/>
</dbReference>
<evidence type="ECO:0000256" key="1">
    <source>
        <dbReference type="SAM" id="MobiDB-lite"/>
    </source>
</evidence>
<dbReference type="InterPro" id="IPR043777">
    <property type="entry name" value="DUF5719"/>
</dbReference>
<dbReference type="AlphaFoldDB" id="A0A2N8PNJ5"/>
<feature type="chain" id="PRO_5014886387" description="Secreted protein" evidence="2">
    <location>
        <begin position="26"/>
        <end position="535"/>
    </location>
</feature>
<reference evidence="4" key="1">
    <citation type="submission" date="2015-09" db="EMBL/GenBank/DDBJ databases">
        <authorList>
            <person name="Graham D.E."/>
            <person name="Mahan K.M."/>
            <person name="Klingeman D.M."/>
            <person name="Fida T."/>
            <person name="Giannone R.J."/>
            <person name="Hettich R.L."/>
            <person name="Parry R.J."/>
            <person name="Spain J.C."/>
        </authorList>
    </citation>
    <scope>NUCLEOTIDE SEQUENCE [LARGE SCALE GENOMIC DNA]</scope>
    <source>
        <strain evidence="4">JCM 4701</strain>
    </source>
</reference>
<feature type="region of interest" description="Disordered" evidence="1">
    <location>
        <begin position="86"/>
        <end position="139"/>
    </location>
</feature>
<feature type="signal peptide" evidence="2">
    <location>
        <begin position="1"/>
        <end position="25"/>
    </location>
</feature>
<dbReference type="Proteomes" id="UP000236047">
    <property type="component" value="Unassembled WGS sequence"/>
</dbReference>
<evidence type="ECO:0008006" key="5">
    <source>
        <dbReference type="Google" id="ProtNLM"/>
    </source>
</evidence>
<organism evidence="3 4">
    <name type="scientific">Streptomyces noursei</name>
    <name type="common">Streptomyces albulus</name>
    <dbReference type="NCBI Taxonomy" id="1971"/>
    <lineage>
        <taxon>Bacteria</taxon>
        <taxon>Bacillati</taxon>
        <taxon>Actinomycetota</taxon>
        <taxon>Actinomycetes</taxon>
        <taxon>Kitasatosporales</taxon>
        <taxon>Streptomycetaceae</taxon>
        <taxon>Streptomyces</taxon>
    </lineage>
</organism>
<comment type="caution">
    <text evidence="3">The sequence shown here is derived from an EMBL/GenBank/DDBJ whole genome shotgun (WGS) entry which is preliminary data.</text>
</comment>
<evidence type="ECO:0000313" key="4">
    <source>
        <dbReference type="Proteomes" id="UP000236047"/>
    </source>
</evidence>
<evidence type="ECO:0000313" key="3">
    <source>
        <dbReference type="EMBL" id="PNE42594.1"/>
    </source>
</evidence>
<protein>
    <recommendedName>
        <fullName evidence="5">Secreted protein</fullName>
    </recommendedName>
</protein>
<sequence>MKRTILSLTAAAAALAAVTGVAAVAAPGDTSPTAPTSATRLPVQRSTLVCPAPSSSEVAGTTYTAFAPPGASAGTDTKKGTAQLLPTGTVADSHGNPAGKGGKDAKGGKDGKGAKDKGGADTGGKQTVPPPDTKPVVPLQEAGKPVLGTTDSADAPALTGSADGVLAPGWTVQQTTAIAAGLGRGLQGLSCTAPDTQFWFPGVSTATGRTDYVHLTNPDPVPAVVDLEMRGKDGALTDSGGGEDITVPPHTTVPVLLSTLTTSPADGAALHVSVRSGRIGAAVQAADAKTGGDWLPPAADPSPGAVLPGIPADATDVQLVAVAPGDADADLKVQLATPTGLITPAGLDTLHVKSGMTATVDLKDITKGEPGSLVLTPGDDSSTAPIAAALRVVRGKGDNQEMAFIPATRPIEARGTVADNRAKGSTLTLVAPQKGKDAKVKITASAGSGGGTPVSKTYTVKGGTSLAVQPPQPSGLKGSYALTVEPEPGSGPVHAARMLALPQGGVPAFTVQPLPDDRGSVLVPTAGQDLSLLTR</sequence>
<keyword evidence="4" id="KW-1185">Reference proteome</keyword>
<name>A0A2N8PNJ5_STRNR</name>
<dbReference type="EMBL" id="LJSN01000002">
    <property type="protein sequence ID" value="PNE42594.1"/>
    <property type="molecule type" value="Genomic_DNA"/>
</dbReference>
<keyword evidence="2" id="KW-0732">Signal</keyword>
<proteinExistence type="predicted"/>
<accession>A0A2N8PNJ5</accession>
<dbReference type="RefSeq" id="WP_102924216.1">
    <property type="nucleotide sequence ID" value="NZ_LJSN01000002.1"/>
</dbReference>
<gene>
    <name evidence="3" type="ORF">AOB60_19425</name>
</gene>
<evidence type="ECO:0000256" key="2">
    <source>
        <dbReference type="SAM" id="SignalP"/>
    </source>
</evidence>